<feature type="transmembrane region" description="Helical" evidence="1">
    <location>
        <begin position="27"/>
        <end position="54"/>
    </location>
</feature>
<dbReference type="Proteomes" id="UP000576082">
    <property type="component" value="Unassembled WGS sequence"/>
</dbReference>
<gene>
    <name evidence="2" type="ORF">HHU12_09240</name>
</gene>
<keyword evidence="1" id="KW-0472">Membrane</keyword>
<evidence type="ECO:0000256" key="1">
    <source>
        <dbReference type="SAM" id="Phobius"/>
    </source>
</evidence>
<sequence length="193" mass="22075">MKSTTQSSFNTQTALQSYYIKKFLKRYATFLAVFFVFIVTLFIQVIFTNTFAIFVIDHPIILQVMSMFFLGLIIYSGIKVYKQENIIAHLLDDQITFVKYVSTTNKLSMFSTLFKIVLNKLETVTINLDQIDSVSMETKGFLSEEVVVFKVDDGNGQIVKVESAFNLMSELDEKVLMKKLSDKGIKVAYGLMM</sequence>
<evidence type="ECO:0000313" key="3">
    <source>
        <dbReference type="Proteomes" id="UP000576082"/>
    </source>
</evidence>
<keyword evidence="1" id="KW-1133">Transmembrane helix</keyword>
<proteinExistence type="predicted"/>
<dbReference type="AlphaFoldDB" id="A0A7X9P2T6"/>
<reference evidence="2 3" key="1">
    <citation type="submission" date="2020-04" db="EMBL/GenBank/DDBJ databases">
        <title>Flammeovirga sp. SR4, a novel species isolated from seawater.</title>
        <authorList>
            <person name="Wang X."/>
        </authorList>
    </citation>
    <scope>NUCLEOTIDE SEQUENCE [LARGE SCALE GENOMIC DNA]</scope>
    <source>
        <strain evidence="2 3">ATCC 23126</strain>
    </source>
</reference>
<comment type="caution">
    <text evidence="2">The sequence shown here is derived from an EMBL/GenBank/DDBJ whole genome shotgun (WGS) entry which is preliminary data.</text>
</comment>
<protein>
    <submittedName>
        <fullName evidence="2">Uncharacterized protein</fullName>
    </submittedName>
</protein>
<accession>A0A7X9P2T6</accession>
<keyword evidence="1" id="KW-0812">Transmembrane</keyword>
<keyword evidence="3" id="KW-1185">Reference proteome</keyword>
<name>A0A7X9P2T6_9BACT</name>
<organism evidence="2 3">
    <name type="scientific">Flammeovirga aprica JL-4</name>
    <dbReference type="NCBI Taxonomy" id="694437"/>
    <lineage>
        <taxon>Bacteria</taxon>
        <taxon>Pseudomonadati</taxon>
        <taxon>Bacteroidota</taxon>
        <taxon>Cytophagia</taxon>
        <taxon>Cytophagales</taxon>
        <taxon>Flammeovirgaceae</taxon>
        <taxon>Flammeovirga</taxon>
    </lineage>
</organism>
<evidence type="ECO:0000313" key="2">
    <source>
        <dbReference type="EMBL" id="NME68143.1"/>
    </source>
</evidence>
<dbReference type="RefSeq" id="WP_169656452.1">
    <property type="nucleotide sequence ID" value="NZ_JABANE010000019.1"/>
</dbReference>
<dbReference type="EMBL" id="JABANE010000019">
    <property type="protein sequence ID" value="NME68143.1"/>
    <property type="molecule type" value="Genomic_DNA"/>
</dbReference>
<feature type="transmembrane region" description="Helical" evidence="1">
    <location>
        <begin position="60"/>
        <end position="78"/>
    </location>
</feature>